<dbReference type="Proteomes" id="UP000176614">
    <property type="component" value="Unassembled WGS sequence"/>
</dbReference>
<dbReference type="AlphaFoldDB" id="A0A1F4W349"/>
<evidence type="ECO:0000313" key="1">
    <source>
        <dbReference type="EMBL" id="OGC63785.1"/>
    </source>
</evidence>
<evidence type="ECO:0000313" key="2">
    <source>
        <dbReference type="Proteomes" id="UP000176614"/>
    </source>
</evidence>
<dbReference type="Gene3D" id="3.40.50.150">
    <property type="entry name" value="Vaccinia Virus protein VP39"/>
    <property type="match status" value="1"/>
</dbReference>
<name>A0A1F4W349_UNCKA</name>
<protein>
    <recommendedName>
        <fullName evidence="3">Methyltransferase domain-containing protein</fullName>
    </recommendedName>
</protein>
<gene>
    <name evidence="1" type="ORF">A2264_02720</name>
</gene>
<organism evidence="1 2">
    <name type="scientific">candidate division WWE3 bacterium RIFOXYA2_FULL_46_9</name>
    <dbReference type="NCBI Taxonomy" id="1802636"/>
    <lineage>
        <taxon>Bacteria</taxon>
        <taxon>Katanobacteria</taxon>
    </lineage>
</organism>
<dbReference type="EMBL" id="MEVT01000003">
    <property type="protein sequence ID" value="OGC63785.1"/>
    <property type="molecule type" value="Genomic_DNA"/>
</dbReference>
<dbReference type="InterPro" id="IPR056262">
    <property type="entry name" value="NpmA"/>
</dbReference>
<dbReference type="Pfam" id="PF24675">
    <property type="entry name" value="NpmA"/>
    <property type="match status" value="1"/>
</dbReference>
<comment type="caution">
    <text evidence="1">The sequence shown here is derived from an EMBL/GenBank/DDBJ whole genome shotgun (WGS) entry which is preliminary data.</text>
</comment>
<dbReference type="SUPFAM" id="SSF53335">
    <property type="entry name" value="S-adenosyl-L-methionine-dependent methyltransferases"/>
    <property type="match status" value="1"/>
</dbReference>
<accession>A0A1F4W349</accession>
<evidence type="ECO:0008006" key="3">
    <source>
        <dbReference type="Google" id="ProtNLM"/>
    </source>
</evidence>
<dbReference type="InterPro" id="IPR029063">
    <property type="entry name" value="SAM-dependent_MTases_sf"/>
</dbReference>
<reference evidence="1 2" key="1">
    <citation type="journal article" date="2016" name="Nat. Commun.">
        <title>Thousands of microbial genomes shed light on interconnected biogeochemical processes in an aquifer system.</title>
        <authorList>
            <person name="Anantharaman K."/>
            <person name="Brown C.T."/>
            <person name="Hug L.A."/>
            <person name="Sharon I."/>
            <person name="Castelle C.J."/>
            <person name="Probst A.J."/>
            <person name="Thomas B.C."/>
            <person name="Singh A."/>
            <person name="Wilkins M.J."/>
            <person name="Karaoz U."/>
            <person name="Brodie E.L."/>
            <person name="Williams K.H."/>
            <person name="Hubbard S.S."/>
            <person name="Banfield J.F."/>
        </authorList>
    </citation>
    <scope>NUCLEOTIDE SEQUENCE [LARGE SCALE GENOMIC DNA]</scope>
</reference>
<sequence length="209" mass="22974">MRLVTGNKESLISLLDLSNLIVNYQGVEVDLGCGDGGWVYKKALVNPKTFYIGVDPAGNQMVDTSKKALKKRLKNVLFVIGSYEILPAELLGVADRLTVILPWGSLLAAVAKPTFDDAKKFGSLLKSGGVLEVVFGYSQNLEPTQAERLNLDTLDLARITTEILPIFIKSGFGVISCRQIYDFPETTWGKKLHLSPGRPFFNLVLNRVS</sequence>
<proteinExistence type="predicted"/>